<keyword evidence="4 10" id="KW-0547">Nucleotide-binding</keyword>
<evidence type="ECO:0000256" key="11">
    <source>
        <dbReference type="RuleBase" id="RU000394"/>
    </source>
</evidence>
<dbReference type="GO" id="GO:0008574">
    <property type="term" value="F:plus-end-directed microtubule motor activity"/>
    <property type="evidence" value="ECO:0007669"/>
    <property type="project" value="TreeGrafter"/>
</dbReference>
<dbReference type="PROSITE" id="PS00411">
    <property type="entry name" value="KINESIN_MOTOR_1"/>
    <property type="match status" value="1"/>
</dbReference>
<evidence type="ECO:0000256" key="4">
    <source>
        <dbReference type="ARBA" id="ARBA00022741"/>
    </source>
</evidence>
<evidence type="ECO:0000256" key="10">
    <source>
        <dbReference type="PROSITE-ProRule" id="PRU00283"/>
    </source>
</evidence>
<dbReference type="EMBL" id="HBEW01008708">
    <property type="protein sequence ID" value="CAD8589154.1"/>
    <property type="molecule type" value="Transcribed_RNA"/>
</dbReference>
<dbReference type="GO" id="GO:0008017">
    <property type="term" value="F:microtubule binding"/>
    <property type="evidence" value="ECO:0007669"/>
    <property type="project" value="InterPro"/>
</dbReference>
<protein>
    <recommendedName>
        <fullName evidence="11">Kinesin-like protein</fullName>
    </recommendedName>
</protein>
<reference evidence="14" key="1">
    <citation type="submission" date="2021-01" db="EMBL/GenBank/DDBJ databases">
        <authorList>
            <person name="Corre E."/>
            <person name="Pelletier E."/>
            <person name="Niang G."/>
            <person name="Scheremetjew M."/>
            <person name="Finn R."/>
            <person name="Kale V."/>
            <person name="Holt S."/>
            <person name="Cochrane G."/>
            <person name="Meng A."/>
            <person name="Brown T."/>
            <person name="Cohen L."/>
        </authorList>
    </citation>
    <scope>NUCLEOTIDE SEQUENCE</scope>
    <source>
        <strain evidence="14">Clade-D-RCC2572</strain>
    </source>
</reference>
<dbReference type="InterPro" id="IPR019821">
    <property type="entry name" value="Kinesin_motor_CS"/>
</dbReference>
<evidence type="ECO:0000256" key="2">
    <source>
        <dbReference type="ARBA" id="ARBA00022490"/>
    </source>
</evidence>
<evidence type="ECO:0000256" key="9">
    <source>
        <dbReference type="ARBA" id="ARBA00046159"/>
    </source>
</evidence>
<dbReference type="GO" id="GO:0007018">
    <property type="term" value="P:microtubule-based movement"/>
    <property type="evidence" value="ECO:0007669"/>
    <property type="project" value="InterPro"/>
</dbReference>
<evidence type="ECO:0000256" key="7">
    <source>
        <dbReference type="ARBA" id="ARBA00023212"/>
    </source>
</evidence>
<dbReference type="SMART" id="SM00129">
    <property type="entry name" value="KISc"/>
    <property type="match status" value="1"/>
</dbReference>
<dbReference type="PANTHER" id="PTHR47970">
    <property type="entry name" value="KINESIN-LIKE PROTEIN KIF11"/>
    <property type="match status" value="1"/>
</dbReference>
<dbReference type="PANTHER" id="PTHR47970:SF12">
    <property type="entry name" value="KINESIN FAMILY MEMBER 11"/>
    <property type="match status" value="1"/>
</dbReference>
<keyword evidence="3 11" id="KW-0493">Microtubule</keyword>
<organism evidence="14">
    <name type="scientific">Ostreococcus mediterraneus</name>
    <dbReference type="NCBI Taxonomy" id="1486918"/>
    <lineage>
        <taxon>Eukaryota</taxon>
        <taxon>Viridiplantae</taxon>
        <taxon>Chlorophyta</taxon>
        <taxon>Mamiellophyceae</taxon>
        <taxon>Mamiellales</taxon>
        <taxon>Bathycoccaceae</taxon>
        <taxon>Ostreococcus</taxon>
    </lineage>
</organism>
<comment type="subcellular location">
    <subcellularLocation>
        <location evidence="1">Cytoplasm</location>
        <location evidence="1">Cytoskeleton</location>
        <location evidence="1">Spindle</location>
    </subcellularLocation>
</comment>
<feature type="coiled-coil region" evidence="12">
    <location>
        <begin position="387"/>
        <end position="451"/>
    </location>
</feature>
<evidence type="ECO:0000256" key="8">
    <source>
        <dbReference type="ARBA" id="ARBA00034704"/>
    </source>
</evidence>
<dbReference type="CDD" id="cd01364">
    <property type="entry name" value="KISc_BimC_Eg5"/>
    <property type="match status" value="1"/>
</dbReference>
<dbReference type="GO" id="GO:0090307">
    <property type="term" value="P:mitotic spindle assembly"/>
    <property type="evidence" value="ECO:0007669"/>
    <property type="project" value="TreeGrafter"/>
</dbReference>
<dbReference type="InterPro" id="IPR001752">
    <property type="entry name" value="Kinesin_motor_dom"/>
</dbReference>
<evidence type="ECO:0000256" key="12">
    <source>
        <dbReference type="SAM" id="Coils"/>
    </source>
</evidence>
<dbReference type="Gene3D" id="3.40.850.10">
    <property type="entry name" value="Kinesin motor domain"/>
    <property type="match status" value="1"/>
</dbReference>
<evidence type="ECO:0000256" key="5">
    <source>
        <dbReference type="ARBA" id="ARBA00022840"/>
    </source>
</evidence>
<dbReference type="FunFam" id="3.40.850.10:FF:000019">
    <property type="entry name" value="Kinesin-like protein KIN-5D"/>
    <property type="match status" value="1"/>
</dbReference>
<evidence type="ECO:0000256" key="3">
    <source>
        <dbReference type="ARBA" id="ARBA00022701"/>
    </source>
</evidence>
<dbReference type="GO" id="GO:0005524">
    <property type="term" value="F:ATP binding"/>
    <property type="evidence" value="ECO:0007669"/>
    <property type="project" value="UniProtKB-UniRule"/>
</dbReference>
<accession>A0A7S0KQ76</accession>
<keyword evidence="12" id="KW-0175">Coiled coil</keyword>
<dbReference type="InterPro" id="IPR036961">
    <property type="entry name" value="Kinesin_motor_dom_sf"/>
</dbReference>
<sequence length="786" mass="86241">MAPVSASNDARTRESVRVSVVLRCRPLNARERAEKVPEVISVDEASRALVVESSSAKVTSTTTATASGKSKTSSGDREFTFDDVFGPTSTQERVYESAVKPMVRDVLDGYNCTVFAYGQTGTGKTHTMSGAHDAECDVLSSEAGIIPRAMSHVFEYLERAELEYHVKVTYLELYNEEITDLLGPPLEADGSNKMKHALMEDGKGAVTVKGLEEVYVRSMQEVFTVLNRGTTRRRTEETLLNKQSSRSHSVFSVTVHIKDVSPDGEEFIRCGKLNLVDLAGSENISRSGAKDSRAREAGEINKSLVALGRVITALVDKLGHVPYRDSKLTRLLRDALGGKCKTLVIATVSPASHSVEETLSTLEYAHRAKNIKNKPVTNGKTPKNVFLQELQTEIDRLQSDLHATREKNGVYMSKTNYDAEQNEHMATRRRAEELECALASTQAEHDKVTRMFDKTKKNFLQLKEDHAGVEAQLGETRETLGATTSELHATRKSAAEKDYLLGEFEKSHQGLSTATTQMARDLVAAKSEATQLFEKISRKESVMSSNIDAIHALSTSMCERLEALESGLAGIQEVERDSRAHMKSVLDDFMKRKESEVNVLKESIASMQTVIETAARRASEHARTSMLKQADLLTRAAEELRAGAEITSEAAVQAVVASRRGCDETVESLLKSLDSDREAFSDLADAVAATSERGFADFMSKHARELTSVREQFSIELTSAVRQDVPTGATPARDSARALLAEPVTPSAFAFRPDEALRAYIHPDSADLTKRTASRAPLSPLNNLTS</sequence>
<dbReference type="GO" id="GO:0051231">
    <property type="term" value="P:spindle elongation"/>
    <property type="evidence" value="ECO:0007669"/>
    <property type="project" value="TreeGrafter"/>
</dbReference>
<dbReference type="PRINTS" id="PR00380">
    <property type="entry name" value="KINESINHEAVY"/>
</dbReference>
<keyword evidence="2" id="KW-0963">Cytoplasm</keyword>
<dbReference type="Pfam" id="PF00225">
    <property type="entry name" value="Kinesin"/>
    <property type="match status" value="1"/>
</dbReference>
<dbReference type="InterPro" id="IPR027417">
    <property type="entry name" value="P-loop_NTPase"/>
</dbReference>
<dbReference type="AlphaFoldDB" id="A0A7S0KQ76"/>
<keyword evidence="7" id="KW-0206">Cytoskeleton</keyword>
<dbReference type="GO" id="GO:0072686">
    <property type="term" value="C:mitotic spindle"/>
    <property type="evidence" value="ECO:0007669"/>
    <property type="project" value="TreeGrafter"/>
</dbReference>
<comment type="similarity">
    <text evidence="8">Belongs to the TRAFAC class myosin-kinesin ATPase superfamily. Kinesin family. KIN-5/BimC subfamily.</text>
</comment>
<keyword evidence="5 10" id="KW-0067">ATP-binding</keyword>
<dbReference type="SUPFAM" id="SSF52540">
    <property type="entry name" value="P-loop containing nucleoside triphosphate hydrolases"/>
    <property type="match status" value="1"/>
</dbReference>
<dbReference type="InterPro" id="IPR047149">
    <property type="entry name" value="KIF11-like"/>
</dbReference>
<comment type="function">
    <text evidence="9">Responsible for microtubule translocation. May be important for the organization of phragmoplast-specific arrays of microtubules. Plays an essential role in stabilizing the mitotic spindle. Required during mitotic cytokinesis.</text>
</comment>
<name>A0A7S0KQ76_9CHLO</name>
<feature type="domain" description="Kinesin motor" evidence="13">
    <location>
        <begin position="17"/>
        <end position="371"/>
    </location>
</feature>
<keyword evidence="6 10" id="KW-0505">Motor protein</keyword>
<evidence type="ECO:0000256" key="1">
    <source>
        <dbReference type="ARBA" id="ARBA00004186"/>
    </source>
</evidence>
<proteinExistence type="inferred from homology"/>
<dbReference type="GO" id="GO:0005876">
    <property type="term" value="C:spindle microtubule"/>
    <property type="evidence" value="ECO:0007669"/>
    <property type="project" value="TreeGrafter"/>
</dbReference>
<evidence type="ECO:0000259" key="13">
    <source>
        <dbReference type="PROSITE" id="PS50067"/>
    </source>
</evidence>
<evidence type="ECO:0000313" key="14">
    <source>
        <dbReference type="EMBL" id="CAD8589154.1"/>
    </source>
</evidence>
<dbReference type="InterPro" id="IPR047241">
    <property type="entry name" value="KIF11-like_kin_motor_dom"/>
</dbReference>
<gene>
    <name evidence="14" type="ORF">OMED0929_LOCUS7332</name>
</gene>
<feature type="binding site" evidence="10">
    <location>
        <begin position="118"/>
        <end position="125"/>
    </location>
    <ligand>
        <name>ATP</name>
        <dbReference type="ChEBI" id="CHEBI:30616"/>
    </ligand>
</feature>
<evidence type="ECO:0000256" key="6">
    <source>
        <dbReference type="ARBA" id="ARBA00023175"/>
    </source>
</evidence>
<dbReference type="PROSITE" id="PS50067">
    <property type="entry name" value="KINESIN_MOTOR_2"/>
    <property type="match status" value="1"/>
</dbReference>